<reference evidence="1 2" key="1">
    <citation type="submission" date="2020-08" db="EMBL/GenBank/DDBJ databases">
        <authorList>
            <person name="Koutsovoulos G."/>
            <person name="Danchin GJ E."/>
        </authorList>
    </citation>
    <scope>NUCLEOTIDE SEQUENCE [LARGE SCALE GENOMIC DNA]</scope>
</reference>
<evidence type="ECO:0000313" key="2">
    <source>
        <dbReference type="Proteomes" id="UP000580250"/>
    </source>
</evidence>
<name>A0A6V7TR73_MELEN</name>
<gene>
    <name evidence="1" type="ORF">MENT_LOCUS2693</name>
</gene>
<comment type="caution">
    <text evidence="1">The sequence shown here is derived from an EMBL/GenBank/DDBJ whole genome shotgun (WGS) entry which is preliminary data.</text>
</comment>
<accession>A0A6V7TR73</accession>
<dbReference type="EMBL" id="CAJEWN010000008">
    <property type="protein sequence ID" value="CAD2129636.1"/>
    <property type="molecule type" value="Genomic_DNA"/>
</dbReference>
<sequence length="108" mass="11973">MDLIKEFLAEVLNESICLASNFFSGNEKKNLTTTNKQQESAIIEANKYLENLKSVSIHVLLGHSECKESADKLCSTEVFIEIVDGLDLQAPPSTTSRFYWSSSNAAII</sequence>
<dbReference type="AlphaFoldDB" id="A0A6V7TR73"/>
<proteinExistence type="predicted"/>
<evidence type="ECO:0000313" key="1">
    <source>
        <dbReference type="EMBL" id="CAD2129636.1"/>
    </source>
</evidence>
<organism evidence="1 2">
    <name type="scientific">Meloidogyne enterolobii</name>
    <name type="common">Root-knot nematode worm</name>
    <name type="synonym">Meloidogyne mayaguensis</name>
    <dbReference type="NCBI Taxonomy" id="390850"/>
    <lineage>
        <taxon>Eukaryota</taxon>
        <taxon>Metazoa</taxon>
        <taxon>Ecdysozoa</taxon>
        <taxon>Nematoda</taxon>
        <taxon>Chromadorea</taxon>
        <taxon>Rhabditida</taxon>
        <taxon>Tylenchina</taxon>
        <taxon>Tylenchomorpha</taxon>
        <taxon>Tylenchoidea</taxon>
        <taxon>Meloidogynidae</taxon>
        <taxon>Meloidogyninae</taxon>
        <taxon>Meloidogyne</taxon>
    </lineage>
</organism>
<protein>
    <submittedName>
        <fullName evidence="1">Uncharacterized protein</fullName>
    </submittedName>
</protein>
<dbReference type="Proteomes" id="UP000580250">
    <property type="component" value="Unassembled WGS sequence"/>
</dbReference>